<evidence type="ECO:0000256" key="1">
    <source>
        <dbReference type="SAM" id="MobiDB-lite"/>
    </source>
</evidence>
<feature type="region of interest" description="Disordered" evidence="1">
    <location>
        <begin position="716"/>
        <end position="756"/>
    </location>
</feature>
<evidence type="ECO:0000313" key="3">
    <source>
        <dbReference type="EMBL" id="CAE8694300.1"/>
    </source>
</evidence>
<dbReference type="Proteomes" id="UP000626109">
    <property type="component" value="Unassembled WGS sequence"/>
</dbReference>
<dbReference type="GO" id="GO:0006623">
    <property type="term" value="P:protein targeting to vacuole"/>
    <property type="evidence" value="ECO:0007669"/>
    <property type="project" value="InterPro"/>
</dbReference>
<dbReference type="Pfam" id="PF23411">
    <property type="entry name" value="Beta-prop_Vps41"/>
    <property type="match status" value="1"/>
</dbReference>
<proteinExistence type="predicted"/>
<dbReference type="InterPro" id="IPR036322">
    <property type="entry name" value="WD40_repeat_dom_sf"/>
</dbReference>
<gene>
    <name evidence="3" type="ORF">PGLA2088_LOCUS28780</name>
</gene>
<dbReference type="PANTHER" id="PTHR12616">
    <property type="entry name" value="VACUOLAR PROTEIN SORTING VPS41"/>
    <property type="match status" value="1"/>
</dbReference>
<dbReference type="AlphaFoldDB" id="A0A813KAT2"/>
<comment type="caution">
    <text evidence="3">The sequence shown here is derived from an EMBL/GenBank/DDBJ whole genome shotgun (WGS) entry which is preliminary data.</text>
</comment>
<sequence length="967" mass="101946">MLHHGAPVGIEVCPSVGESSVDEGECEGLHRFSCLPPAAASAIFDGIGADQDGATCAAMQGDWLVLGTRAGRVLGLDGSDGSWAKPLRMLRQHAGPVLDVALDSTGSFVASSSSHSTGCTLAVDVVPGNPGRSELDGSSEECQTGSRSRLSGSLSFAWSCSFVRPVLSISLCPHYASGQAGSRVVCTGSEDGYLVLSRQGALETRHASVHSGEGPITAVRWRGTLIAWANSKGVKVVDVQTYQKVTQIQWPGSARDVSSPCCLTWFADDVLVIGWGEEVIMAEIRQKTGGPAGILFASVVRHFRLADSIVRGMTEYDEQHLSLVLEARNAAVSAVYSVCSWSGHVVCSTALPVAPGTGCGGFSLVSRADGSLGCVVAGGGLVMVEPRSVGDHVASLVRRGRFESAVELASAYGGLSADNLRSLIVSQTVAPLLQRREGSRAAAILRQLGTEDADTWRECVHLFDSSGQLRLLVPEIPVPPEGAALPCEIYDAVLGRLAALSPGALRSALDLWPASLGVYSTAPLMASLRQALPAGLQDEDTQGCEGSWGSRGVEGLCEEQRLLAEALAALHEARAELVAAAQLLARVGSSLLFSFLARHLGPPRQAEATSLCRLRSALSAPGGFVRLFELSPAEALSLAAQHNSTFKTSLILDVLAPVGRQWEHHYLRLLLHHAPVVARPFSMRLAVLATELEPHTLRPLLERLQLPVGKTASKTALAAEKEEAEGTDGEASAGYTALRRTPPVDSNSRDLVASGDDSPQIDMLELLELSRSCGALDAVALLLQSLGRPQEALRVLLELGDVRGVLRLGCESSASASAAPELWQELLAAAMRDAYTCSVLLDCITDGSAVETLGAVPSVGELFRQLPPGLAVPRVPARAAVALHDADADRDLYLTSLRQMQHQTATLSQKVYRTQRRGRAMKAAAGPATARRIASRDHLSWPGASAALLLSSSTGLFASRQAEDDKS</sequence>
<evidence type="ECO:0000313" key="4">
    <source>
        <dbReference type="Proteomes" id="UP000626109"/>
    </source>
</evidence>
<dbReference type="GO" id="GO:0030897">
    <property type="term" value="C:HOPS complex"/>
    <property type="evidence" value="ECO:0007669"/>
    <property type="project" value="TreeGrafter"/>
</dbReference>
<evidence type="ECO:0000259" key="2">
    <source>
        <dbReference type="Pfam" id="PF23411"/>
    </source>
</evidence>
<dbReference type="GO" id="GO:0005770">
    <property type="term" value="C:late endosome"/>
    <property type="evidence" value="ECO:0007669"/>
    <property type="project" value="TreeGrafter"/>
</dbReference>
<dbReference type="Gene3D" id="2.130.10.10">
    <property type="entry name" value="YVTN repeat-like/Quinoprotein amine dehydrogenase"/>
    <property type="match status" value="1"/>
</dbReference>
<dbReference type="EMBL" id="CAJNNW010028027">
    <property type="protein sequence ID" value="CAE8694300.1"/>
    <property type="molecule type" value="Genomic_DNA"/>
</dbReference>
<organism evidence="3 4">
    <name type="scientific">Polarella glacialis</name>
    <name type="common">Dinoflagellate</name>
    <dbReference type="NCBI Taxonomy" id="89957"/>
    <lineage>
        <taxon>Eukaryota</taxon>
        <taxon>Sar</taxon>
        <taxon>Alveolata</taxon>
        <taxon>Dinophyceae</taxon>
        <taxon>Suessiales</taxon>
        <taxon>Suessiaceae</taxon>
        <taxon>Polarella</taxon>
    </lineage>
</organism>
<dbReference type="InterPro" id="IPR057780">
    <property type="entry name" value="Beta-prop_Vps41"/>
</dbReference>
<reference evidence="3" key="1">
    <citation type="submission" date="2021-02" db="EMBL/GenBank/DDBJ databases">
        <authorList>
            <person name="Dougan E. K."/>
            <person name="Rhodes N."/>
            <person name="Thang M."/>
            <person name="Chan C."/>
        </authorList>
    </citation>
    <scope>NUCLEOTIDE SEQUENCE</scope>
</reference>
<dbReference type="GO" id="GO:0034058">
    <property type="term" value="P:endosomal vesicle fusion"/>
    <property type="evidence" value="ECO:0007669"/>
    <property type="project" value="TreeGrafter"/>
</dbReference>
<dbReference type="InterPro" id="IPR045111">
    <property type="entry name" value="Vps41/Vps8"/>
</dbReference>
<dbReference type="InterPro" id="IPR015943">
    <property type="entry name" value="WD40/YVTN_repeat-like_dom_sf"/>
</dbReference>
<protein>
    <recommendedName>
        <fullName evidence="2">Vps41 beta-propeller domain-containing protein</fullName>
    </recommendedName>
</protein>
<feature type="domain" description="Vps41 beta-propeller" evidence="2">
    <location>
        <begin position="159"/>
        <end position="325"/>
    </location>
</feature>
<dbReference type="SUPFAM" id="SSF50978">
    <property type="entry name" value="WD40 repeat-like"/>
    <property type="match status" value="1"/>
</dbReference>
<dbReference type="Pfam" id="PF23556">
    <property type="entry name" value="TPR_Vps41"/>
    <property type="match status" value="1"/>
</dbReference>
<name>A0A813KAT2_POLGL</name>
<accession>A0A813KAT2</accession>